<organism evidence="1 2">
    <name type="scientific">Coemansia helicoidea</name>
    <dbReference type="NCBI Taxonomy" id="1286919"/>
    <lineage>
        <taxon>Eukaryota</taxon>
        <taxon>Fungi</taxon>
        <taxon>Fungi incertae sedis</taxon>
        <taxon>Zoopagomycota</taxon>
        <taxon>Kickxellomycotina</taxon>
        <taxon>Kickxellomycetes</taxon>
        <taxon>Kickxellales</taxon>
        <taxon>Kickxellaceae</taxon>
        <taxon>Coemansia</taxon>
    </lineage>
</organism>
<sequence length="197" mass="21076">MTGMVVTAAASGIIVTRLGRYRECIWVCGILIATGNSLLLLLKPAAPLWQRIVFLGLTGLGLGFGVQTLLIAAQAAVSGLDMAATTVFNLFTRTLGGICSLSILSSVFNSQIRIGADGLYAQFPEYAAFIHSTLNDQSQIGKASALPLGLQVGLTDIYHNAMHKVFLGLVPFSALMVLSTIFIAHIDLLQRRKRTIK</sequence>
<dbReference type="Proteomes" id="UP001140087">
    <property type="component" value="Unassembled WGS sequence"/>
</dbReference>
<reference evidence="1" key="1">
    <citation type="submission" date="2022-07" db="EMBL/GenBank/DDBJ databases">
        <title>Phylogenomic reconstructions and comparative analyses of Kickxellomycotina fungi.</title>
        <authorList>
            <person name="Reynolds N.K."/>
            <person name="Stajich J.E."/>
            <person name="Barry K."/>
            <person name="Grigoriev I.V."/>
            <person name="Crous P."/>
            <person name="Smith M.E."/>
        </authorList>
    </citation>
    <scope>NUCLEOTIDE SEQUENCE</scope>
    <source>
        <strain evidence="1">BCRC 34780</strain>
    </source>
</reference>
<name>A0ACC1KQT2_9FUNG</name>
<accession>A0ACC1KQT2</accession>
<protein>
    <submittedName>
        <fullName evidence="1">Uncharacterized protein</fullName>
    </submittedName>
</protein>
<evidence type="ECO:0000313" key="2">
    <source>
        <dbReference type="Proteomes" id="UP001140087"/>
    </source>
</evidence>
<keyword evidence="2" id="KW-1185">Reference proteome</keyword>
<gene>
    <name evidence="1" type="ORF">H4R21_005926</name>
</gene>
<evidence type="ECO:0000313" key="1">
    <source>
        <dbReference type="EMBL" id="KAJ2793365.1"/>
    </source>
</evidence>
<comment type="caution">
    <text evidence="1">The sequence shown here is derived from an EMBL/GenBank/DDBJ whole genome shotgun (WGS) entry which is preliminary data.</text>
</comment>
<dbReference type="EMBL" id="JANBUN010002904">
    <property type="protein sequence ID" value="KAJ2793365.1"/>
    <property type="molecule type" value="Genomic_DNA"/>
</dbReference>
<proteinExistence type="predicted"/>